<dbReference type="PANTHER" id="PTHR42943:SF2">
    <property type="entry name" value="GLUTATHIONE S-TRANSFERASE KAPPA 1"/>
    <property type="match status" value="1"/>
</dbReference>
<evidence type="ECO:0000256" key="4">
    <source>
        <dbReference type="PIRNR" id="PIRNR006386"/>
    </source>
</evidence>
<dbReference type="GO" id="GO:0005739">
    <property type="term" value="C:mitochondrion"/>
    <property type="evidence" value="ECO:0007669"/>
    <property type="project" value="TreeGrafter"/>
</dbReference>
<dbReference type="InterPro" id="IPR051924">
    <property type="entry name" value="GST_Kappa/NadH"/>
</dbReference>
<dbReference type="InterPro" id="IPR036249">
    <property type="entry name" value="Thioredoxin-like_sf"/>
</dbReference>
<organism evidence="7 8">
    <name type="scientific">Penicillium brasilianum</name>
    <dbReference type="NCBI Taxonomy" id="104259"/>
    <lineage>
        <taxon>Eukaryota</taxon>
        <taxon>Fungi</taxon>
        <taxon>Dikarya</taxon>
        <taxon>Ascomycota</taxon>
        <taxon>Pezizomycotina</taxon>
        <taxon>Eurotiomycetes</taxon>
        <taxon>Eurotiomycetidae</taxon>
        <taxon>Eurotiales</taxon>
        <taxon>Aspergillaceae</taxon>
        <taxon>Penicillium</taxon>
    </lineage>
</organism>
<evidence type="ECO:0000313" key="8">
    <source>
        <dbReference type="Proteomes" id="UP000042958"/>
    </source>
</evidence>
<evidence type="ECO:0000256" key="5">
    <source>
        <dbReference type="PIRSR" id="PIRSR006386-1"/>
    </source>
</evidence>
<evidence type="ECO:0000256" key="2">
    <source>
        <dbReference type="ARBA" id="ARBA00022679"/>
    </source>
</evidence>
<dbReference type="PANTHER" id="PTHR42943">
    <property type="entry name" value="GLUTATHIONE S-TRANSFERASE KAPPA"/>
    <property type="match status" value="1"/>
</dbReference>
<dbReference type="AlphaFoldDB" id="A0A0F7TF75"/>
<dbReference type="OrthoDB" id="4664297at2759"/>
<dbReference type="InterPro" id="IPR014440">
    <property type="entry name" value="HCCAis_GSTk"/>
</dbReference>
<evidence type="ECO:0000256" key="3">
    <source>
        <dbReference type="ARBA" id="ARBA00047960"/>
    </source>
</evidence>
<evidence type="ECO:0000256" key="1">
    <source>
        <dbReference type="ARBA" id="ARBA00006494"/>
    </source>
</evidence>
<dbReference type="GO" id="GO:0004364">
    <property type="term" value="F:glutathione transferase activity"/>
    <property type="evidence" value="ECO:0007669"/>
    <property type="project" value="UniProtKB-UniRule"/>
</dbReference>
<accession>A0A0F7TF75</accession>
<sequence length="220" mass="24480">MASPKITLYFDIVSPFAYIAFHVLKNSPTFAKCDVSYVPILLGGLFNQCSNTPPISIKNKDKWIDVERRRWAKYFSVPISDNTPEGFPPRTLTVQRALCVVSQKAPAKLSSVIEALYHSFWVQSNSKIGEPAGFTPVFESVLGQQATNEILSAITEPEMKAILTSNTDRAFKAGAFGIPWFECTNREGKTEGFWGIDHLGQVVDFLGLDRSRDPGFRALL</sequence>
<gene>
    <name evidence="7" type="ORF">PMG11_01712</name>
</gene>
<dbReference type="EMBL" id="CDHK01000002">
    <property type="protein sequence ID" value="CEJ55454.1"/>
    <property type="molecule type" value="Genomic_DNA"/>
</dbReference>
<reference evidence="8" key="1">
    <citation type="journal article" date="2015" name="Genome Announc.">
        <title>Draft genome sequence of the fungus Penicillium brasilianum MG11.</title>
        <authorList>
            <person name="Horn F."/>
            <person name="Linde J."/>
            <person name="Mattern D.J."/>
            <person name="Walther G."/>
            <person name="Guthke R."/>
            <person name="Brakhage A.A."/>
            <person name="Valiante V."/>
        </authorList>
    </citation>
    <scope>NUCLEOTIDE SEQUENCE [LARGE SCALE GENOMIC DNA]</scope>
    <source>
        <strain evidence="8">MG11</strain>
    </source>
</reference>
<dbReference type="FunFam" id="3.40.30.10:FF:000096">
    <property type="entry name" value="Glutathione S-transferase kappa"/>
    <property type="match status" value="1"/>
</dbReference>
<dbReference type="Proteomes" id="UP000042958">
    <property type="component" value="Unassembled WGS sequence"/>
</dbReference>
<feature type="domain" description="DSBA-like thioredoxin" evidence="6">
    <location>
        <begin position="6"/>
        <end position="206"/>
    </location>
</feature>
<dbReference type="EC" id="2.5.1.18" evidence="4"/>
<comment type="catalytic activity">
    <reaction evidence="3 4">
        <text>RX + glutathione = an S-substituted glutathione + a halide anion + H(+)</text>
        <dbReference type="Rhea" id="RHEA:16437"/>
        <dbReference type="ChEBI" id="CHEBI:15378"/>
        <dbReference type="ChEBI" id="CHEBI:16042"/>
        <dbReference type="ChEBI" id="CHEBI:17792"/>
        <dbReference type="ChEBI" id="CHEBI:57925"/>
        <dbReference type="ChEBI" id="CHEBI:90779"/>
        <dbReference type="EC" id="2.5.1.18"/>
    </reaction>
</comment>
<proteinExistence type="inferred from homology"/>
<evidence type="ECO:0000313" key="7">
    <source>
        <dbReference type="EMBL" id="CEJ55454.1"/>
    </source>
</evidence>
<name>A0A0F7TF75_PENBI</name>
<dbReference type="GO" id="GO:0004602">
    <property type="term" value="F:glutathione peroxidase activity"/>
    <property type="evidence" value="ECO:0007669"/>
    <property type="project" value="TreeGrafter"/>
</dbReference>
<keyword evidence="8" id="KW-1185">Reference proteome</keyword>
<dbReference type="GO" id="GO:0006749">
    <property type="term" value="P:glutathione metabolic process"/>
    <property type="evidence" value="ECO:0007669"/>
    <property type="project" value="TreeGrafter"/>
</dbReference>
<dbReference type="PIRSF" id="PIRSF006386">
    <property type="entry name" value="HCCAis_GSTk"/>
    <property type="match status" value="1"/>
</dbReference>
<dbReference type="InterPro" id="IPR001853">
    <property type="entry name" value="DSBA-like_thioredoxin_dom"/>
</dbReference>
<dbReference type="GO" id="GO:0005777">
    <property type="term" value="C:peroxisome"/>
    <property type="evidence" value="ECO:0007669"/>
    <property type="project" value="TreeGrafter"/>
</dbReference>
<dbReference type="STRING" id="104259.A0A0F7TF75"/>
<keyword evidence="2 4" id="KW-0808">Transferase</keyword>
<protein>
    <recommendedName>
        <fullName evidence="4">Glutathione S-transferase kappa</fullName>
        <ecNumber evidence="4">2.5.1.18</ecNumber>
    </recommendedName>
</protein>
<dbReference type="SUPFAM" id="SSF52833">
    <property type="entry name" value="Thioredoxin-like"/>
    <property type="match status" value="1"/>
</dbReference>
<dbReference type="Pfam" id="PF01323">
    <property type="entry name" value="DSBA"/>
    <property type="match status" value="1"/>
</dbReference>
<comment type="similarity">
    <text evidence="1 4">Belongs to the GST superfamily. Kappa family.</text>
</comment>
<dbReference type="Gene3D" id="3.40.30.10">
    <property type="entry name" value="Glutaredoxin"/>
    <property type="match status" value="1"/>
</dbReference>
<feature type="active site" description="Nucleophile" evidence="5">
    <location>
        <position position="14"/>
    </location>
</feature>
<evidence type="ECO:0000259" key="6">
    <source>
        <dbReference type="Pfam" id="PF01323"/>
    </source>
</evidence>